<dbReference type="AlphaFoldDB" id="A0A2Z6ES94"/>
<evidence type="ECO:0000256" key="5">
    <source>
        <dbReference type="NCBIfam" id="TIGR00112"/>
    </source>
</evidence>
<dbReference type="InterPro" id="IPR028939">
    <property type="entry name" value="P5C_Rdtase_cat_N"/>
</dbReference>
<sequence>MNQSVDQTSMKIAFIGGGNMANALIGGLIKNGLSSSNLYAIDVNSDVCACLEAQWQIHTNTLLSPALQHYDAVVLAVKPQRLKDIAHALAPHLNRQIVISIAAGIRAATIQDWLGGYTRIVRAMPNTPALIGQGVTGVTALPEVNADGRKLAETVLAAAGQVIWCDAEKQIDAITAISGSGPAYVFYFIEALEEAARQLGFNDVQSRSLALATMSGATQLATQSHEPASILRERVTSKGGTTAAALASFMADGVKEAIVRGAFAARARAEQMADEFGQT</sequence>
<proteinExistence type="inferred from homology"/>
<dbReference type="EC" id="1.5.1.2" evidence="4 5"/>
<dbReference type="Gene3D" id="1.10.3730.10">
    <property type="entry name" value="ProC C-terminal domain-like"/>
    <property type="match status" value="1"/>
</dbReference>
<keyword evidence="2 4" id="KW-0521">NADP</keyword>
<accession>A0A2Z6ES94</accession>
<dbReference type="InterPro" id="IPR029036">
    <property type="entry name" value="P5CR_dimer"/>
</dbReference>
<dbReference type="FunFam" id="1.10.3730.10:FF:000001">
    <property type="entry name" value="Pyrroline-5-carboxylate reductase"/>
    <property type="match status" value="1"/>
</dbReference>
<dbReference type="Proteomes" id="UP000282597">
    <property type="component" value="Chromosome"/>
</dbReference>
<dbReference type="Pfam" id="PF14748">
    <property type="entry name" value="P5CR_dimer"/>
    <property type="match status" value="1"/>
</dbReference>
<comment type="catalytic activity">
    <reaction evidence="4">
        <text>L-proline + NADP(+) = (S)-1-pyrroline-5-carboxylate + NADPH + 2 H(+)</text>
        <dbReference type="Rhea" id="RHEA:14109"/>
        <dbReference type="ChEBI" id="CHEBI:15378"/>
        <dbReference type="ChEBI" id="CHEBI:17388"/>
        <dbReference type="ChEBI" id="CHEBI:57783"/>
        <dbReference type="ChEBI" id="CHEBI:58349"/>
        <dbReference type="ChEBI" id="CHEBI:60039"/>
        <dbReference type="EC" id="1.5.1.2"/>
    </reaction>
</comment>
<evidence type="ECO:0000313" key="7">
    <source>
        <dbReference type="Proteomes" id="UP000282597"/>
    </source>
</evidence>
<name>A0A2Z6ES94_9BURK</name>
<evidence type="ECO:0000313" key="6">
    <source>
        <dbReference type="EMBL" id="BBE08263.1"/>
    </source>
</evidence>
<dbReference type="SUPFAM" id="SSF48179">
    <property type="entry name" value="6-phosphogluconate dehydrogenase C-terminal domain-like"/>
    <property type="match status" value="1"/>
</dbReference>
<dbReference type="Pfam" id="PF03807">
    <property type="entry name" value="F420_oxidored"/>
    <property type="match status" value="1"/>
</dbReference>
<comment type="pathway">
    <text evidence="4">Amino-acid biosynthesis; L-proline biosynthesis; L-proline from L-glutamate 5-semialdehyde: step 1/1.</text>
</comment>
<comment type="subcellular location">
    <subcellularLocation>
        <location evidence="4">Cytoplasm</location>
    </subcellularLocation>
</comment>
<keyword evidence="4" id="KW-0641">Proline biosynthesis</keyword>
<dbReference type="InterPro" id="IPR008927">
    <property type="entry name" value="6-PGluconate_DH-like_C_sf"/>
</dbReference>
<dbReference type="GO" id="GO:0004735">
    <property type="term" value="F:pyrroline-5-carboxylate reductase activity"/>
    <property type="evidence" value="ECO:0007669"/>
    <property type="project" value="UniProtKB-UniRule"/>
</dbReference>
<dbReference type="KEGG" id="mcys:MCB1EB_0102"/>
<dbReference type="NCBIfam" id="TIGR00112">
    <property type="entry name" value="proC"/>
    <property type="match status" value="1"/>
</dbReference>
<dbReference type="Gene3D" id="3.40.50.720">
    <property type="entry name" value="NAD(P)-binding Rossmann-like Domain"/>
    <property type="match status" value="1"/>
</dbReference>
<dbReference type="PIRSF" id="PIRSF000193">
    <property type="entry name" value="Pyrrol-5-carb_rd"/>
    <property type="match status" value="1"/>
</dbReference>
<evidence type="ECO:0000256" key="3">
    <source>
        <dbReference type="ARBA" id="ARBA00023002"/>
    </source>
</evidence>
<evidence type="ECO:0000256" key="2">
    <source>
        <dbReference type="ARBA" id="ARBA00022857"/>
    </source>
</evidence>
<organism evidence="6 7">
    <name type="scientific">Mycoavidus cysteinexigens</name>
    <dbReference type="NCBI Taxonomy" id="1553431"/>
    <lineage>
        <taxon>Bacteria</taxon>
        <taxon>Pseudomonadati</taxon>
        <taxon>Pseudomonadota</taxon>
        <taxon>Betaproteobacteria</taxon>
        <taxon>Burkholderiales</taxon>
        <taxon>Burkholderiaceae</taxon>
        <taxon>Mycoavidus</taxon>
    </lineage>
</organism>
<dbReference type="UniPathway" id="UPA00098">
    <property type="reaction ID" value="UER00361"/>
</dbReference>
<keyword evidence="7" id="KW-1185">Reference proteome</keyword>
<keyword evidence="4" id="KW-0028">Amino-acid biosynthesis</keyword>
<evidence type="ECO:0000256" key="4">
    <source>
        <dbReference type="HAMAP-Rule" id="MF_01925"/>
    </source>
</evidence>
<comment type="similarity">
    <text evidence="1 4">Belongs to the pyrroline-5-carboxylate reductase family.</text>
</comment>
<reference evidence="6 7" key="1">
    <citation type="journal article" date="2018" name="Microbes Environ.">
        <title>Comparative Genomic Insights into Endofungal Lifestyles of Two Bacterial Endosymbionts, Mycoavidus cysteinexigens and Burkholderia rhizoxinica.</title>
        <authorList>
            <person name="Sharmin D."/>
            <person name="Guo Y."/>
            <person name="Nishizawa T."/>
            <person name="Ohshima S."/>
            <person name="Sato Y."/>
            <person name="Takashima Y."/>
            <person name="Narisawa K."/>
            <person name="Ohta H."/>
        </authorList>
    </citation>
    <scope>NUCLEOTIDE SEQUENCE [LARGE SCALE GENOMIC DNA]</scope>
    <source>
        <strain evidence="6 7">B1-EB</strain>
    </source>
</reference>
<evidence type="ECO:0000256" key="1">
    <source>
        <dbReference type="ARBA" id="ARBA00005525"/>
    </source>
</evidence>
<dbReference type="InterPro" id="IPR000304">
    <property type="entry name" value="Pyrroline-COOH_reductase"/>
</dbReference>
<dbReference type="GO" id="GO:0055129">
    <property type="term" value="P:L-proline biosynthetic process"/>
    <property type="evidence" value="ECO:0007669"/>
    <property type="project" value="UniProtKB-UniRule"/>
</dbReference>
<dbReference type="HAMAP" id="MF_01925">
    <property type="entry name" value="P5C_reductase"/>
    <property type="match status" value="1"/>
</dbReference>
<dbReference type="GO" id="GO:0005737">
    <property type="term" value="C:cytoplasm"/>
    <property type="evidence" value="ECO:0007669"/>
    <property type="project" value="UniProtKB-SubCell"/>
</dbReference>
<dbReference type="PANTHER" id="PTHR11645:SF0">
    <property type="entry name" value="PYRROLINE-5-CARBOXYLATE REDUCTASE 3"/>
    <property type="match status" value="1"/>
</dbReference>
<keyword evidence="3 4" id="KW-0560">Oxidoreductase</keyword>
<comment type="function">
    <text evidence="4">Catalyzes the reduction of 1-pyrroline-5-carboxylate (PCA) to L-proline.</text>
</comment>
<dbReference type="InterPro" id="IPR036291">
    <property type="entry name" value="NAD(P)-bd_dom_sf"/>
</dbReference>
<dbReference type="SUPFAM" id="SSF51735">
    <property type="entry name" value="NAD(P)-binding Rossmann-fold domains"/>
    <property type="match status" value="1"/>
</dbReference>
<gene>
    <name evidence="4" type="primary">proC</name>
    <name evidence="6" type="ORF">MCB1EB_0102</name>
</gene>
<dbReference type="EMBL" id="AP018150">
    <property type="protein sequence ID" value="BBE08263.1"/>
    <property type="molecule type" value="Genomic_DNA"/>
</dbReference>
<dbReference type="PANTHER" id="PTHR11645">
    <property type="entry name" value="PYRROLINE-5-CARBOXYLATE REDUCTASE"/>
    <property type="match status" value="1"/>
</dbReference>
<protein>
    <recommendedName>
        <fullName evidence="4 5">Pyrroline-5-carboxylate reductase</fullName>
        <shortName evidence="4">P5C reductase</shortName>
        <shortName evidence="4">P5CR</shortName>
        <ecNumber evidence="4 5">1.5.1.2</ecNumber>
    </recommendedName>
    <alternativeName>
        <fullName evidence="4">PCA reductase</fullName>
    </alternativeName>
</protein>
<keyword evidence="4" id="KW-0963">Cytoplasm</keyword>
<comment type="catalytic activity">
    <reaction evidence="4">
        <text>L-proline + NAD(+) = (S)-1-pyrroline-5-carboxylate + NADH + 2 H(+)</text>
        <dbReference type="Rhea" id="RHEA:14105"/>
        <dbReference type="ChEBI" id="CHEBI:15378"/>
        <dbReference type="ChEBI" id="CHEBI:17388"/>
        <dbReference type="ChEBI" id="CHEBI:57540"/>
        <dbReference type="ChEBI" id="CHEBI:57945"/>
        <dbReference type="ChEBI" id="CHEBI:60039"/>
        <dbReference type="EC" id="1.5.1.2"/>
    </reaction>
</comment>